<protein>
    <submittedName>
        <fullName evidence="2">Uncharacterized protein</fullName>
    </submittedName>
</protein>
<dbReference type="GO" id="GO:0016791">
    <property type="term" value="F:phosphatase activity"/>
    <property type="evidence" value="ECO:0007669"/>
    <property type="project" value="TreeGrafter"/>
</dbReference>
<evidence type="ECO:0000256" key="1">
    <source>
        <dbReference type="SAM" id="MobiDB-lite"/>
    </source>
</evidence>
<dbReference type="Proteomes" id="UP000749559">
    <property type="component" value="Unassembled WGS sequence"/>
</dbReference>
<reference evidence="2" key="1">
    <citation type="submission" date="2022-03" db="EMBL/GenBank/DDBJ databases">
        <authorList>
            <person name="Martin C."/>
        </authorList>
    </citation>
    <scope>NUCLEOTIDE SEQUENCE</scope>
</reference>
<comment type="caution">
    <text evidence="2">The sequence shown here is derived from an EMBL/GenBank/DDBJ whole genome shotgun (WGS) entry which is preliminary data.</text>
</comment>
<dbReference type="PANTHER" id="PTHR11567:SF25">
    <property type="entry name" value="PROTEIN FRA10AC1"/>
    <property type="match status" value="1"/>
</dbReference>
<name>A0A8J1US59_OWEFU</name>
<dbReference type="PANTHER" id="PTHR11567">
    <property type="entry name" value="ACID PHOSPHATASE-RELATED"/>
    <property type="match status" value="1"/>
</dbReference>
<feature type="compositionally biased region" description="Basic and acidic residues" evidence="1">
    <location>
        <begin position="230"/>
        <end position="240"/>
    </location>
</feature>
<dbReference type="EMBL" id="CAIIXF020000001">
    <property type="protein sequence ID" value="CAH1772590.1"/>
    <property type="molecule type" value="Genomic_DNA"/>
</dbReference>
<feature type="compositionally biased region" description="Basic residues" evidence="1">
    <location>
        <begin position="218"/>
        <end position="229"/>
    </location>
</feature>
<proteinExistence type="predicted"/>
<accession>A0A8J1US59</accession>
<evidence type="ECO:0000313" key="3">
    <source>
        <dbReference type="Proteomes" id="UP000749559"/>
    </source>
</evidence>
<feature type="region of interest" description="Disordered" evidence="1">
    <location>
        <begin position="218"/>
        <end position="260"/>
    </location>
</feature>
<dbReference type="InterPro" id="IPR019129">
    <property type="entry name" value="Folate-sensitive_fs_Fra10Ac1"/>
</dbReference>
<feature type="region of interest" description="Disordered" evidence="1">
    <location>
        <begin position="1"/>
        <end position="46"/>
    </location>
</feature>
<sequence>MAYNGDYGSEFENDSDIERKKRKRSDLIPKAKHSTSGIASKHEVTDQYNKEEGKIHRFHNLSLDAFARHKQLVNNYIQYYGGSMKDIYRDTRKDKRDIDVIRENHQFLWDEDEGEADDTWDRRLAKKYYTKLFKEYAICDLSRYKENKVALRWCIEKEVIEGKGQFVCGNKKCTVQEGLRTWEVNFGYIEKGTKKNALVKLRLCADCSYKLNYHHKKKEVTKRKSHKKMKTSEKDRHESGRYSPTWVEPQISNTKESEAPKCQEITSIWSGPVKIQEEKSREEEMNDYLNDLFQ</sequence>
<dbReference type="Pfam" id="PF09725">
    <property type="entry name" value="Fra10Ac1"/>
    <property type="match status" value="1"/>
</dbReference>
<dbReference type="OrthoDB" id="197967at2759"/>
<dbReference type="AlphaFoldDB" id="A0A8J1US59"/>
<gene>
    <name evidence="2" type="ORF">OFUS_LOCUS327</name>
</gene>
<organism evidence="2 3">
    <name type="scientific">Owenia fusiformis</name>
    <name type="common">Polychaete worm</name>
    <dbReference type="NCBI Taxonomy" id="6347"/>
    <lineage>
        <taxon>Eukaryota</taxon>
        <taxon>Metazoa</taxon>
        <taxon>Spiralia</taxon>
        <taxon>Lophotrochozoa</taxon>
        <taxon>Annelida</taxon>
        <taxon>Polychaeta</taxon>
        <taxon>Sedentaria</taxon>
        <taxon>Canalipalpata</taxon>
        <taxon>Sabellida</taxon>
        <taxon>Oweniida</taxon>
        <taxon>Oweniidae</taxon>
        <taxon>Owenia</taxon>
    </lineage>
</organism>
<keyword evidence="3" id="KW-1185">Reference proteome</keyword>
<evidence type="ECO:0000313" key="2">
    <source>
        <dbReference type="EMBL" id="CAH1772590.1"/>
    </source>
</evidence>
<dbReference type="InterPro" id="IPR050645">
    <property type="entry name" value="Histidine_acid_phosphatase"/>
</dbReference>